<feature type="domain" description="Metallo-beta-lactamase" evidence="6">
    <location>
        <begin position="162"/>
        <end position="385"/>
    </location>
</feature>
<dbReference type="GO" id="GO:0046983">
    <property type="term" value="F:protein dimerization activity"/>
    <property type="evidence" value="ECO:0007669"/>
    <property type="project" value="InterPro"/>
</dbReference>
<dbReference type="Gene3D" id="3.30.1050.10">
    <property type="entry name" value="SCP2 sterol-binding domain"/>
    <property type="match status" value="1"/>
</dbReference>
<evidence type="ECO:0000259" key="6">
    <source>
        <dbReference type="SMART" id="SM00849"/>
    </source>
</evidence>
<sequence length="716" mass="78670">MATRRAFIKTLPGVGMGMALGTALSVPGSFTAEAAPDRAEAGEEAGGQVGAALAPGQHFHPRGKPPSAFTREVLARARASLPFADERDFEEQRRGLIAPMRAMTIPAEAGHAAWDMEQFRFLDEADAFDSIHPSLARIGRLNNNYGLYEVVPGIYQVRGLDLSDLTIVRGRAGWIVFDPLVSRETARAAWALFQEHVGAGRPISAVIYSHTHADHWGGVRGLVDEADVRSGRVPVIAPAGFMAHTVAENVYAGNAMNRRLFYQYGLLLPASPHGYVGQGLGQRVSAGAVGLIAPTRSVAEPIEEIEVDGVRMVFQNTPDTEAPREMNTYIPEMKALWMAENVVASLHNIYTLRGAPVRDPLNWSKYINEALHRFGLEAEVMFASHHWPRWGNARIQEVLRAQRDLYAHMNNQVLHLANRGVTINQIHTVYALPRSLQQTWHCRGYHGSPEHNSRGVIQRYLGFWDCNPATLIPLPAAESAPLYVEMMGGADAILARGRRLHEAGRYLLAQEIVNTLVQAEPRNEAAKDLLADIFEQIGYQQENPGLRNSFLAGAYELRSGIPEGETARSSSPDVVRAMTTEMFLNFLGIRMDSRKAEGMRFTINLVTPDTGERFIVEMENATLTNIAGFQAEKPDLTLTIDRADLERTMAGATTLEAQIADGTATVQGDARILARLAATMVDFDPRFEIMPGTRSAPRERACADAYRADPGRAVAE</sequence>
<evidence type="ECO:0000256" key="2">
    <source>
        <dbReference type="ARBA" id="ARBA00022801"/>
    </source>
</evidence>
<dbReference type="Gene3D" id="1.25.40.880">
    <property type="entry name" value="Alkyl sulfatase, dimerisation domain"/>
    <property type="match status" value="1"/>
</dbReference>
<dbReference type="RefSeq" id="WP_238230370.1">
    <property type="nucleotide sequence ID" value="NZ_BPQO01000013.1"/>
</dbReference>
<gene>
    <name evidence="7" type="primary">yjcS</name>
    <name evidence="7" type="ORF">BHAOGJBA_3216</name>
</gene>
<keyword evidence="5" id="KW-0732">Signal</keyword>
<dbReference type="SMART" id="SM00849">
    <property type="entry name" value="Lactamase_B"/>
    <property type="match status" value="1"/>
</dbReference>
<evidence type="ECO:0000313" key="8">
    <source>
        <dbReference type="Proteomes" id="UP001055247"/>
    </source>
</evidence>
<dbReference type="PANTHER" id="PTHR43223:SF1">
    <property type="entry name" value="ALKYL_ARYL-SULFATASE BDS1"/>
    <property type="match status" value="1"/>
</dbReference>
<reference evidence="7" key="2">
    <citation type="submission" date="2021-08" db="EMBL/GenBank/DDBJ databases">
        <authorList>
            <person name="Tani A."/>
            <person name="Ola A."/>
            <person name="Ogura Y."/>
            <person name="Katsura K."/>
            <person name="Hayashi T."/>
        </authorList>
    </citation>
    <scope>NUCLEOTIDE SEQUENCE</scope>
    <source>
        <strain evidence="7">DSM 16372</strain>
    </source>
</reference>
<comment type="caution">
    <text evidence="7">The sequence shown here is derived from an EMBL/GenBank/DDBJ whole genome shotgun (WGS) entry which is preliminary data.</text>
</comment>
<dbReference type="InterPro" id="IPR029228">
    <property type="entry name" value="Alkyl_sulf_dimr"/>
</dbReference>
<dbReference type="GO" id="GO:0030288">
    <property type="term" value="C:outer membrane-bounded periplasmic space"/>
    <property type="evidence" value="ECO:0007669"/>
    <property type="project" value="TreeGrafter"/>
</dbReference>
<dbReference type="Gene3D" id="3.60.15.30">
    <property type="entry name" value="Metallo-beta-lactamase domain"/>
    <property type="match status" value="1"/>
</dbReference>
<evidence type="ECO:0000313" key="7">
    <source>
        <dbReference type="EMBL" id="GJD89686.1"/>
    </source>
</evidence>
<evidence type="ECO:0000256" key="4">
    <source>
        <dbReference type="ARBA" id="ARBA00033751"/>
    </source>
</evidence>
<reference evidence="7" key="1">
    <citation type="journal article" date="2016" name="Front. Microbiol.">
        <title>Genome Sequence of the Piezophilic, Mesophilic Sulfate-Reducing Bacterium Desulfovibrio indicus J2T.</title>
        <authorList>
            <person name="Cao J."/>
            <person name="Maignien L."/>
            <person name="Shao Z."/>
            <person name="Alain K."/>
            <person name="Jebbar M."/>
        </authorList>
    </citation>
    <scope>NUCLEOTIDE SEQUENCE</scope>
    <source>
        <strain evidence="7">DSM 16372</strain>
    </source>
</reference>
<dbReference type="InterPro" id="IPR029229">
    <property type="entry name" value="Alkyl_sulf_C"/>
</dbReference>
<dbReference type="Pfam" id="PF00753">
    <property type="entry name" value="Lactamase_B"/>
    <property type="match status" value="1"/>
</dbReference>
<dbReference type="GO" id="GO:0018909">
    <property type="term" value="P:dodecyl sulfate metabolic process"/>
    <property type="evidence" value="ECO:0007669"/>
    <property type="project" value="InterPro"/>
</dbReference>
<keyword evidence="1" id="KW-0479">Metal-binding</keyword>
<dbReference type="InterPro" id="IPR052195">
    <property type="entry name" value="Bact_Alkyl/Aryl-Sulfatase"/>
</dbReference>
<dbReference type="Proteomes" id="UP001055247">
    <property type="component" value="Unassembled WGS sequence"/>
</dbReference>
<dbReference type="InterPro" id="IPR038536">
    <property type="entry name" value="Alkyl/aryl-sulf_dimr_sf"/>
</dbReference>
<evidence type="ECO:0000256" key="5">
    <source>
        <dbReference type="SAM" id="SignalP"/>
    </source>
</evidence>
<dbReference type="SUPFAM" id="SSF56281">
    <property type="entry name" value="Metallo-hydrolase/oxidoreductase"/>
    <property type="match status" value="1"/>
</dbReference>
<protein>
    <submittedName>
        <fullName evidence="7">Alkyl/aryl-sulfatase YjcS</fullName>
    </submittedName>
</protein>
<name>A0AAV4ZNH7_9HYPH</name>
<accession>A0AAV4ZNH7</accession>
<dbReference type="Pfam" id="PF14863">
    <property type="entry name" value="Alkyl_sulf_dimr"/>
    <property type="match status" value="1"/>
</dbReference>
<dbReference type="InterPro" id="IPR006311">
    <property type="entry name" value="TAT_signal"/>
</dbReference>
<feature type="signal peptide" evidence="5">
    <location>
        <begin position="1"/>
        <end position="34"/>
    </location>
</feature>
<dbReference type="EMBL" id="BPQO01000013">
    <property type="protein sequence ID" value="GJD89686.1"/>
    <property type="molecule type" value="Genomic_DNA"/>
</dbReference>
<proteinExistence type="inferred from homology"/>
<dbReference type="AlphaFoldDB" id="A0AAV4ZNH7"/>
<comment type="similarity">
    <text evidence="4">Belongs to the metallo-beta-lactamase superfamily. Type III sulfatase family.</text>
</comment>
<dbReference type="SUPFAM" id="SSF55718">
    <property type="entry name" value="SCP-like"/>
    <property type="match status" value="1"/>
</dbReference>
<evidence type="ECO:0000256" key="3">
    <source>
        <dbReference type="ARBA" id="ARBA00022833"/>
    </source>
</evidence>
<organism evidence="7 8">
    <name type="scientific">Methylobacterium hispanicum</name>
    <dbReference type="NCBI Taxonomy" id="270350"/>
    <lineage>
        <taxon>Bacteria</taxon>
        <taxon>Pseudomonadati</taxon>
        <taxon>Pseudomonadota</taxon>
        <taxon>Alphaproteobacteria</taxon>
        <taxon>Hyphomicrobiales</taxon>
        <taxon>Methylobacteriaceae</taxon>
        <taxon>Methylobacterium</taxon>
    </lineage>
</organism>
<dbReference type="InterPro" id="IPR044097">
    <property type="entry name" value="Bds1/SdsA1_MBL-fold"/>
</dbReference>
<dbReference type="FunFam" id="3.60.15.30:FF:000001">
    <property type="entry name" value="Alkyl/aryl-sulfatase BDS1"/>
    <property type="match status" value="1"/>
</dbReference>
<dbReference type="Pfam" id="PF14864">
    <property type="entry name" value="Alkyl_sulf_C"/>
    <property type="match status" value="1"/>
</dbReference>
<feature type="chain" id="PRO_5043596121" evidence="5">
    <location>
        <begin position="35"/>
        <end position="716"/>
    </location>
</feature>
<dbReference type="InterPro" id="IPR001279">
    <property type="entry name" value="Metallo-B-lactamas"/>
</dbReference>
<keyword evidence="2" id="KW-0378">Hydrolase</keyword>
<keyword evidence="8" id="KW-1185">Reference proteome</keyword>
<dbReference type="PANTHER" id="PTHR43223">
    <property type="entry name" value="ALKYL/ARYL-SULFATASE"/>
    <property type="match status" value="1"/>
</dbReference>
<dbReference type="GO" id="GO:0046872">
    <property type="term" value="F:metal ion binding"/>
    <property type="evidence" value="ECO:0007669"/>
    <property type="project" value="UniProtKB-KW"/>
</dbReference>
<dbReference type="InterPro" id="IPR036527">
    <property type="entry name" value="SCP2_sterol-bd_dom_sf"/>
</dbReference>
<dbReference type="GO" id="GO:0018741">
    <property type="term" value="F:linear primary-alkylsulfatase activity"/>
    <property type="evidence" value="ECO:0007669"/>
    <property type="project" value="InterPro"/>
</dbReference>
<dbReference type="PROSITE" id="PS51318">
    <property type="entry name" value="TAT"/>
    <property type="match status" value="1"/>
</dbReference>
<dbReference type="InterPro" id="IPR036866">
    <property type="entry name" value="RibonucZ/Hydroxyglut_hydro"/>
</dbReference>
<dbReference type="CDD" id="cd07710">
    <property type="entry name" value="arylsulfatase_Sdsa1-like_MBL-fold"/>
    <property type="match status" value="1"/>
</dbReference>
<evidence type="ECO:0000256" key="1">
    <source>
        <dbReference type="ARBA" id="ARBA00022723"/>
    </source>
</evidence>
<keyword evidence="3" id="KW-0862">Zinc</keyword>